<feature type="transmembrane region" description="Helical" evidence="1">
    <location>
        <begin position="129"/>
        <end position="146"/>
    </location>
</feature>
<name>A0A061EG52_THECC</name>
<keyword evidence="1" id="KW-1133">Transmembrane helix</keyword>
<dbReference type="OrthoDB" id="1302077at2759"/>
<dbReference type="InParanoid" id="A0A061EG52"/>
<evidence type="ECO:0000256" key="1">
    <source>
        <dbReference type="SAM" id="Phobius"/>
    </source>
</evidence>
<evidence type="ECO:0000313" key="2">
    <source>
        <dbReference type="EMBL" id="EOY03995.1"/>
    </source>
</evidence>
<proteinExistence type="predicted"/>
<keyword evidence="1" id="KW-0812">Transmembrane</keyword>
<dbReference type="HOGENOM" id="CLU_111790_0_0_1"/>
<dbReference type="PANTHER" id="PTHR35094">
    <property type="entry name" value="LEUCINE-RICH REPEAT EXTENSIN-LIKE PROTEIN 2"/>
    <property type="match status" value="1"/>
</dbReference>
<dbReference type="STRING" id="3641.A0A061EG52"/>
<keyword evidence="3" id="KW-1185">Reference proteome</keyword>
<organism evidence="2 3">
    <name type="scientific">Theobroma cacao</name>
    <name type="common">Cacao</name>
    <name type="synonym">Cocoa</name>
    <dbReference type="NCBI Taxonomy" id="3641"/>
    <lineage>
        <taxon>Eukaryota</taxon>
        <taxon>Viridiplantae</taxon>
        <taxon>Streptophyta</taxon>
        <taxon>Embryophyta</taxon>
        <taxon>Tracheophyta</taxon>
        <taxon>Spermatophyta</taxon>
        <taxon>Magnoliopsida</taxon>
        <taxon>eudicotyledons</taxon>
        <taxon>Gunneridae</taxon>
        <taxon>Pentapetalae</taxon>
        <taxon>rosids</taxon>
        <taxon>malvids</taxon>
        <taxon>Malvales</taxon>
        <taxon>Malvaceae</taxon>
        <taxon>Byttnerioideae</taxon>
        <taxon>Theobroma</taxon>
    </lineage>
</organism>
<dbReference type="OMA" id="PPKYPSC"/>
<dbReference type="eggNOG" id="ENOG502S6X9">
    <property type="taxonomic scope" value="Eukaryota"/>
</dbReference>
<protein>
    <recommendedName>
        <fullName evidence="4">Hydroxyproline-rich glycoprotein family protein</fullName>
    </recommendedName>
</protein>
<gene>
    <name evidence="2" type="ORF">TCM_019232</name>
</gene>
<evidence type="ECO:0008006" key="4">
    <source>
        <dbReference type="Google" id="ProtNLM"/>
    </source>
</evidence>
<dbReference type="KEGG" id="tcc:18601913"/>
<feature type="transmembrane region" description="Helical" evidence="1">
    <location>
        <begin position="12"/>
        <end position="31"/>
    </location>
</feature>
<dbReference type="Gramene" id="EOY03995">
    <property type="protein sequence ID" value="EOY03995"/>
    <property type="gene ID" value="TCM_019232"/>
</dbReference>
<dbReference type="AlphaFoldDB" id="A0A061EG52"/>
<evidence type="ECO:0000313" key="3">
    <source>
        <dbReference type="Proteomes" id="UP000026915"/>
    </source>
</evidence>
<dbReference type="Gramene" id="Tc04v2_t009880.1">
    <property type="protein sequence ID" value="Tc04v2_p009880.1"/>
    <property type="gene ID" value="Tc04v2_g009880"/>
</dbReference>
<keyword evidence="1" id="KW-0472">Membrane</keyword>
<accession>A0A061EG52</accession>
<sequence length="147" mass="16039">MVPHTHQKNPHQSLLVIFLILSISFLIPIIASTKKLEEIVPVVVPQAPTTEIKCGTCPCVNPCGQQSLPPPPPPPPSPPPPPRFTYCNPVPMTPPPPRFYYVTGVPGQLYTADADDRWTFFSSAGRDDIGILLLSFGFGLLGLLTIW</sequence>
<dbReference type="EMBL" id="CM001882">
    <property type="protein sequence ID" value="EOY03995.1"/>
    <property type="molecule type" value="Genomic_DNA"/>
</dbReference>
<dbReference type="PANTHER" id="PTHR35094:SF7">
    <property type="entry name" value="LEUCINE-RICH REPEAT EXTENSIN-LIKE PROTEIN 2"/>
    <property type="match status" value="1"/>
</dbReference>
<dbReference type="Proteomes" id="UP000026915">
    <property type="component" value="Chromosome 4"/>
</dbReference>
<reference evidence="2 3" key="1">
    <citation type="journal article" date="2013" name="Genome Biol.">
        <title>The genome sequence of the most widely cultivated cacao type and its use to identify candidate genes regulating pod color.</title>
        <authorList>
            <person name="Motamayor J.C."/>
            <person name="Mockaitis K."/>
            <person name="Schmutz J."/>
            <person name="Haiminen N."/>
            <person name="Iii D.L."/>
            <person name="Cornejo O."/>
            <person name="Findley S.D."/>
            <person name="Zheng P."/>
            <person name="Utro F."/>
            <person name="Royaert S."/>
            <person name="Saski C."/>
            <person name="Jenkins J."/>
            <person name="Podicheti R."/>
            <person name="Zhao M."/>
            <person name="Scheffler B.E."/>
            <person name="Stack J.C."/>
            <person name="Feltus F.A."/>
            <person name="Mustiga G.M."/>
            <person name="Amores F."/>
            <person name="Phillips W."/>
            <person name="Marelli J.P."/>
            <person name="May G.D."/>
            <person name="Shapiro H."/>
            <person name="Ma J."/>
            <person name="Bustamante C.D."/>
            <person name="Schnell R.J."/>
            <person name="Main D."/>
            <person name="Gilbert D."/>
            <person name="Parida L."/>
            <person name="Kuhn D.N."/>
        </authorList>
    </citation>
    <scope>NUCLEOTIDE SEQUENCE [LARGE SCALE GENOMIC DNA]</scope>
    <source>
        <strain evidence="3">cv. Matina 1-6</strain>
    </source>
</reference>